<feature type="domain" description="Lipid/polyisoprenoid-binding YceI-like" evidence="2">
    <location>
        <begin position="35"/>
        <end position="211"/>
    </location>
</feature>
<sequence>MNFAFLLVSLGAALLAPPYPAQPQPPAAGSVADQQLRVLPERSRLGWEGKAVGHGHEGTVQLRPGGSLQVRGQQLVSGRVEVDMTTLRVTDIADAEENQHLIEHLSNADFFAIKQHPRAMFVITRVVPQPEASPTAANATVTGQLTIKGQTHPLTFPARVSVRNGQATVRGTARVDRTRYGIRYASASFFQAIGDHAIADEFTLRFALVAQR</sequence>
<evidence type="ECO:0000313" key="3">
    <source>
        <dbReference type="EMBL" id="MBD2768682.1"/>
    </source>
</evidence>
<gene>
    <name evidence="3" type="ORF">IC235_12375</name>
</gene>
<evidence type="ECO:0000256" key="1">
    <source>
        <dbReference type="SAM" id="SignalP"/>
    </source>
</evidence>
<organism evidence="3 4">
    <name type="scientific">Hymenobacter montanus</name>
    <dbReference type="NCBI Taxonomy" id="2771359"/>
    <lineage>
        <taxon>Bacteria</taxon>
        <taxon>Pseudomonadati</taxon>
        <taxon>Bacteroidota</taxon>
        <taxon>Cytophagia</taxon>
        <taxon>Cytophagales</taxon>
        <taxon>Hymenobacteraceae</taxon>
        <taxon>Hymenobacter</taxon>
    </lineage>
</organism>
<protein>
    <submittedName>
        <fullName evidence="3">YceI family protein</fullName>
    </submittedName>
</protein>
<accession>A0A927BD89</accession>
<keyword evidence="4" id="KW-1185">Reference proteome</keyword>
<evidence type="ECO:0000259" key="2">
    <source>
        <dbReference type="SMART" id="SM00867"/>
    </source>
</evidence>
<dbReference type="RefSeq" id="WP_191005488.1">
    <property type="nucleotide sequence ID" value="NZ_JACXAD010000012.1"/>
</dbReference>
<dbReference type="PANTHER" id="PTHR34406:SF1">
    <property type="entry name" value="PROTEIN YCEI"/>
    <property type="match status" value="1"/>
</dbReference>
<comment type="caution">
    <text evidence="3">The sequence shown here is derived from an EMBL/GenBank/DDBJ whole genome shotgun (WGS) entry which is preliminary data.</text>
</comment>
<dbReference type="AlphaFoldDB" id="A0A927BD89"/>
<dbReference type="InterPro" id="IPR036761">
    <property type="entry name" value="TTHA0802/YceI-like_sf"/>
</dbReference>
<dbReference type="SUPFAM" id="SSF101874">
    <property type="entry name" value="YceI-like"/>
    <property type="match status" value="1"/>
</dbReference>
<dbReference type="InterPro" id="IPR007372">
    <property type="entry name" value="Lipid/polyisoprenoid-bd_YceI"/>
</dbReference>
<name>A0A927BD89_9BACT</name>
<evidence type="ECO:0000313" key="4">
    <source>
        <dbReference type="Proteomes" id="UP000612233"/>
    </source>
</evidence>
<dbReference type="Proteomes" id="UP000612233">
    <property type="component" value="Unassembled WGS sequence"/>
</dbReference>
<proteinExistence type="predicted"/>
<feature type="signal peptide" evidence="1">
    <location>
        <begin position="1"/>
        <end position="21"/>
    </location>
</feature>
<keyword evidence="1" id="KW-0732">Signal</keyword>
<feature type="chain" id="PRO_5036700904" evidence="1">
    <location>
        <begin position="22"/>
        <end position="212"/>
    </location>
</feature>
<dbReference type="PANTHER" id="PTHR34406">
    <property type="entry name" value="PROTEIN YCEI"/>
    <property type="match status" value="1"/>
</dbReference>
<dbReference type="Gene3D" id="2.40.128.110">
    <property type="entry name" value="Lipid/polyisoprenoid-binding, YceI-like"/>
    <property type="match status" value="1"/>
</dbReference>
<dbReference type="SMART" id="SM00867">
    <property type="entry name" value="YceI"/>
    <property type="match status" value="1"/>
</dbReference>
<reference evidence="3" key="1">
    <citation type="submission" date="2020-09" db="EMBL/GenBank/DDBJ databases">
        <authorList>
            <person name="Kim M.K."/>
        </authorList>
    </citation>
    <scope>NUCLEOTIDE SEQUENCE</scope>
    <source>
        <strain evidence="3">BT664</strain>
    </source>
</reference>
<dbReference type="Pfam" id="PF04264">
    <property type="entry name" value="YceI"/>
    <property type="match status" value="1"/>
</dbReference>
<dbReference type="EMBL" id="JACXAD010000012">
    <property type="protein sequence ID" value="MBD2768682.1"/>
    <property type="molecule type" value="Genomic_DNA"/>
</dbReference>